<evidence type="ECO:0000259" key="1">
    <source>
        <dbReference type="Pfam" id="PF01863"/>
    </source>
</evidence>
<dbReference type="GO" id="GO:0016787">
    <property type="term" value="F:hydrolase activity"/>
    <property type="evidence" value="ECO:0007669"/>
    <property type="project" value="UniProtKB-KW"/>
</dbReference>
<protein>
    <submittedName>
        <fullName evidence="2">Metal-dependent hydrolase</fullName>
    </submittedName>
</protein>
<sequence length="246" mass="28082">MSTAVLREFRYGDERIAFSVRLRPARKAQRIAIHVEPDGRVVVDVPHEASETAVQAAVRQRARWISSQLTAVRERIDPARPRAHAGGESLLYLGRRYRLEVLVDEDRKGDVRLGRGRIEVAVGSNEPGRVRAVLDTWYRRRAGEVLAARLAALAPALHWVRTPPPMQLRVMKQRWGSCSPAGRLTLNPNLIKASRECIDYVLIHELCHLQAHHHGPLFHRLLDAQMPEWRRIKQKLDAWADELIPS</sequence>
<evidence type="ECO:0000313" key="2">
    <source>
        <dbReference type="EMBL" id="MDR6534605.1"/>
    </source>
</evidence>
<proteinExistence type="predicted"/>
<reference evidence="2 3" key="1">
    <citation type="submission" date="2023-07" db="EMBL/GenBank/DDBJ databases">
        <title>Sorghum-associated microbial communities from plants grown in Nebraska, USA.</title>
        <authorList>
            <person name="Schachtman D."/>
        </authorList>
    </citation>
    <scope>NUCLEOTIDE SEQUENCE [LARGE SCALE GENOMIC DNA]</scope>
    <source>
        <strain evidence="2 3">DS1781</strain>
    </source>
</reference>
<feature type="domain" description="YgjP-like metallopeptidase" evidence="1">
    <location>
        <begin position="30"/>
        <end position="237"/>
    </location>
</feature>
<keyword evidence="2" id="KW-0378">Hydrolase</keyword>
<dbReference type="Pfam" id="PF01863">
    <property type="entry name" value="YgjP-like"/>
    <property type="match status" value="1"/>
</dbReference>
<dbReference type="Gene3D" id="3.30.2010.10">
    <property type="entry name" value="Metalloproteases ('zincins'), catalytic domain"/>
    <property type="match status" value="1"/>
</dbReference>
<comment type="caution">
    <text evidence="2">The sequence shown here is derived from an EMBL/GenBank/DDBJ whole genome shotgun (WGS) entry which is preliminary data.</text>
</comment>
<gene>
    <name evidence="2" type="ORF">J2739_000365</name>
</gene>
<dbReference type="RefSeq" id="WP_309897992.1">
    <property type="nucleotide sequence ID" value="NZ_JAVDRF010000001.1"/>
</dbReference>
<dbReference type="Proteomes" id="UP001184230">
    <property type="component" value="Unassembled WGS sequence"/>
</dbReference>
<name>A0ABU1N839_9BURK</name>
<organism evidence="2 3">
    <name type="scientific">Variovorax soli</name>
    <dbReference type="NCBI Taxonomy" id="376815"/>
    <lineage>
        <taxon>Bacteria</taxon>
        <taxon>Pseudomonadati</taxon>
        <taxon>Pseudomonadota</taxon>
        <taxon>Betaproteobacteria</taxon>
        <taxon>Burkholderiales</taxon>
        <taxon>Comamonadaceae</taxon>
        <taxon>Variovorax</taxon>
    </lineage>
</organism>
<keyword evidence="3" id="KW-1185">Reference proteome</keyword>
<dbReference type="EMBL" id="JAVDRF010000001">
    <property type="protein sequence ID" value="MDR6534605.1"/>
    <property type="molecule type" value="Genomic_DNA"/>
</dbReference>
<evidence type="ECO:0000313" key="3">
    <source>
        <dbReference type="Proteomes" id="UP001184230"/>
    </source>
</evidence>
<dbReference type="InterPro" id="IPR002725">
    <property type="entry name" value="YgjP-like_metallopeptidase"/>
</dbReference>
<dbReference type="CDD" id="cd07344">
    <property type="entry name" value="M48_yhfN_like"/>
    <property type="match status" value="1"/>
</dbReference>
<dbReference type="InterPro" id="IPR053136">
    <property type="entry name" value="UTP_pyrophosphatase-like"/>
</dbReference>
<dbReference type="PANTHER" id="PTHR30399">
    <property type="entry name" value="UNCHARACTERIZED PROTEIN YGJP"/>
    <property type="match status" value="1"/>
</dbReference>
<accession>A0ABU1N839</accession>
<dbReference type="PANTHER" id="PTHR30399:SF1">
    <property type="entry name" value="UTP PYROPHOSPHATASE"/>
    <property type="match status" value="1"/>
</dbReference>